<keyword evidence="2" id="KW-1185">Reference proteome</keyword>
<dbReference type="Gene3D" id="3.40.50.720">
    <property type="entry name" value="NAD(P)-binding Rossmann-like Domain"/>
    <property type="match status" value="1"/>
</dbReference>
<dbReference type="SUPFAM" id="SSF51735">
    <property type="entry name" value="NAD(P)-binding Rossmann-fold domains"/>
    <property type="match status" value="1"/>
</dbReference>
<dbReference type="GO" id="GO:0047560">
    <property type="term" value="F:3-dehydrosphinganine reductase activity"/>
    <property type="evidence" value="ECO:0007669"/>
    <property type="project" value="TreeGrafter"/>
</dbReference>
<dbReference type="Pfam" id="PF00106">
    <property type="entry name" value="adh_short"/>
    <property type="match status" value="1"/>
</dbReference>
<dbReference type="PANTHER" id="PTHR43550">
    <property type="entry name" value="3-KETODIHYDROSPHINGOSINE REDUCTASE"/>
    <property type="match status" value="1"/>
</dbReference>
<dbReference type="InterPro" id="IPR002347">
    <property type="entry name" value="SDR_fam"/>
</dbReference>
<gene>
    <name evidence="1" type="ORF">F5544_43610</name>
</gene>
<organism evidence="1 2">
    <name type="scientific">Nocardia arthritidis</name>
    <dbReference type="NCBI Taxonomy" id="228602"/>
    <lineage>
        <taxon>Bacteria</taxon>
        <taxon>Bacillati</taxon>
        <taxon>Actinomycetota</taxon>
        <taxon>Actinomycetes</taxon>
        <taxon>Mycobacteriales</taxon>
        <taxon>Nocardiaceae</taxon>
        <taxon>Nocardia</taxon>
    </lineage>
</organism>
<dbReference type="GO" id="GO:0016020">
    <property type="term" value="C:membrane"/>
    <property type="evidence" value="ECO:0007669"/>
    <property type="project" value="GOC"/>
</dbReference>
<dbReference type="GO" id="GO:0030148">
    <property type="term" value="P:sphingolipid biosynthetic process"/>
    <property type="evidence" value="ECO:0007669"/>
    <property type="project" value="TreeGrafter"/>
</dbReference>
<dbReference type="KEGG" id="nah:F5544_43610"/>
<dbReference type="InterPro" id="IPR036291">
    <property type="entry name" value="NAD(P)-bd_dom_sf"/>
</dbReference>
<name>A0A6G9YT68_9NOCA</name>
<accession>A0A6G9YT68</accession>
<dbReference type="AlphaFoldDB" id="A0A6G9YT68"/>
<dbReference type="EMBL" id="CP046172">
    <property type="protein sequence ID" value="QIS16525.1"/>
    <property type="molecule type" value="Genomic_DNA"/>
</dbReference>
<dbReference type="GO" id="GO:0006666">
    <property type="term" value="P:3-keto-sphinganine metabolic process"/>
    <property type="evidence" value="ECO:0007669"/>
    <property type="project" value="TreeGrafter"/>
</dbReference>
<sequence>MAVNYFGTLNVIRDALPDLHAGDRDSITVISSMAGVLPCFGYGAYSPSKFAVRALCEVLRQELKPGASPSPSYCRRMWTPRSWRPNSQPGHRNCRH</sequence>
<evidence type="ECO:0000313" key="2">
    <source>
        <dbReference type="Proteomes" id="UP000503540"/>
    </source>
</evidence>
<reference evidence="1 2" key="1">
    <citation type="journal article" date="2019" name="ACS Chem. Biol.">
        <title>Identification and Mobilization of a Cryptic Antibiotic Biosynthesis Gene Locus from a Human-Pathogenic Nocardia Isolate.</title>
        <authorList>
            <person name="Herisse M."/>
            <person name="Ishida K."/>
            <person name="Porter J.L."/>
            <person name="Howden B."/>
            <person name="Hertweck C."/>
            <person name="Stinear T.P."/>
            <person name="Pidot S.J."/>
        </authorList>
    </citation>
    <scope>NUCLEOTIDE SEQUENCE [LARGE SCALE GENOMIC DNA]</scope>
    <source>
        <strain evidence="1 2">AUSMDU00012717</strain>
    </source>
</reference>
<dbReference type="PANTHER" id="PTHR43550:SF3">
    <property type="entry name" value="3-KETODIHYDROSPHINGOSINE REDUCTASE"/>
    <property type="match status" value="1"/>
</dbReference>
<proteinExistence type="predicted"/>
<dbReference type="Proteomes" id="UP000503540">
    <property type="component" value="Chromosome"/>
</dbReference>
<evidence type="ECO:0000313" key="1">
    <source>
        <dbReference type="EMBL" id="QIS16525.1"/>
    </source>
</evidence>
<protein>
    <submittedName>
        <fullName evidence="1">SDR family NAD(P)-dependent oxidoreductase</fullName>
    </submittedName>
</protein>